<sequence>MAGGGEREGAQAMDSGEKRHRAAVRHLGLLLLRRAVHHDERGAGGVRAVAGPGRPAVVGVAPYPPAAQGAGERGVAVRGGVHAAGPAHPAHQRGVHGHHLHRHHRLGGRLRGAHLRAHGDAGGRLPAGPLLPRPRQQARLPRRLPLDLLHLLRLPAPHRLPHQDGHLQLRAHRARRLPRPHHALVAARRAQVVQRPRQEHRRPQQRQGLNTYARQAKASID</sequence>
<organism evidence="2">
    <name type="scientific">Zea mays</name>
    <name type="common">Maize</name>
    <dbReference type="NCBI Taxonomy" id="4577"/>
    <lineage>
        <taxon>Eukaryota</taxon>
        <taxon>Viridiplantae</taxon>
        <taxon>Streptophyta</taxon>
        <taxon>Embryophyta</taxon>
        <taxon>Tracheophyta</taxon>
        <taxon>Spermatophyta</taxon>
        <taxon>Magnoliopsida</taxon>
        <taxon>Liliopsida</taxon>
        <taxon>Poales</taxon>
        <taxon>Poaceae</taxon>
        <taxon>PACMAD clade</taxon>
        <taxon>Panicoideae</taxon>
        <taxon>Andropogonodae</taxon>
        <taxon>Andropogoneae</taxon>
        <taxon>Tripsacinae</taxon>
        <taxon>Zea</taxon>
    </lineage>
</organism>
<evidence type="ECO:0000256" key="1">
    <source>
        <dbReference type="SAM" id="MobiDB-lite"/>
    </source>
</evidence>
<protein>
    <submittedName>
        <fullName evidence="2">Amino acid permease</fullName>
    </submittedName>
</protein>
<accession>A0A1D6J730</accession>
<feature type="region of interest" description="Disordered" evidence="1">
    <location>
        <begin position="192"/>
        <end position="221"/>
    </location>
</feature>
<gene>
    <name evidence="2" type="ORF">ZEAMMB73_Zm00001d025437</name>
</gene>
<evidence type="ECO:0000313" key="2">
    <source>
        <dbReference type="EMBL" id="AQK43729.1"/>
    </source>
</evidence>
<dbReference type="AlphaFoldDB" id="A0A1D6J730"/>
<reference evidence="2" key="1">
    <citation type="submission" date="2015-12" db="EMBL/GenBank/DDBJ databases">
        <title>Update maize B73 reference genome by single molecule sequencing technologies.</title>
        <authorList>
            <consortium name="Maize Genome Sequencing Project"/>
            <person name="Ware D."/>
        </authorList>
    </citation>
    <scope>NUCLEOTIDE SEQUENCE</scope>
    <source>
        <tissue evidence="2">Seedling</tissue>
    </source>
</reference>
<proteinExistence type="predicted"/>
<dbReference type="EMBL" id="CM000786">
    <property type="protein sequence ID" value="AQK43729.1"/>
    <property type="molecule type" value="Genomic_DNA"/>
</dbReference>
<name>A0A1D6J730_MAIZE</name>